<name>A0A499UPC6_9ACTN</name>
<accession>A0A499UPC6</accession>
<dbReference type="PANTHER" id="PTHR40053">
    <property type="entry name" value="SPORULATION-CONTROL PROTEIN SPO0M"/>
    <property type="match status" value="1"/>
</dbReference>
<evidence type="ECO:0000256" key="1">
    <source>
        <dbReference type="SAM" id="MobiDB-lite"/>
    </source>
</evidence>
<feature type="region of interest" description="Disordered" evidence="1">
    <location>
        <begin position="217"/>
        <end position="266"/>
    </location>
</feature>
<dbReference type="Pfam" id="PF07070">
    <property type="entry name" value="Spo0M"/>
    <property type="match status" value="1"/>
</dbReference>
<dbReference type="PANTHER" id="PTHR40053:SF1">
    <property type="entry name" value="SPORULATION-CONTROL PROTEIN SPO0M"/>
    <property type="match status" value="1"/>
</dbReference>
<evidence type="ECO:0000313" key="3">
    <source>
        <dbReference type="Proteomes" id="UP000463951"/>
    </source>
</evidence>
<proteinExistence type="predicted"/>
<feature type="compositionally biased region" description="Low complexity" evidence="1">
    <location>
        <begin position="219"/>
        <end position="252"/>
    </location>
</feature>
<dbReference type="Proteomes" id="UP000463951">
    <property type="component" value="Chromosome"/>
</dbReference>
<sequence length="359" mass="37155">MVFKRVLGSLGVGGPVVDTVLDREPVRPGGVVRGQVRLRGGGRACDIEHLALELVARVEAGHGGKERAGGVVFDRLRLSGGFRLDTREHRDVPFTLHIPWGTPLTELSGQPLGVVLGIRIELASASAKDHGDPEELIVRPLPVQEAVLGALGRLGFGLIAADLRLGHIAGTGQTLPFHQEIELTPAPRYIHDMNELALTLLTGPDGMEVVLEADKRGRPFSGASSPRGSSSGGPSPDGSFPAGSFPGPSSPGERLPGGPAALGRHTVSHEGLEHRDWTAEVDSWIQALIAARTAHTPRAGAIISDITAGTAAGTAGGMVAAGLGDALGNLGGLGDLDGLEGLKDLRDLRDAGHEEADQG</sequence>
<reference evidence="2 3" key="1">
    <citation type="journal article" date="2020" name="Int. J. Syst. Evol. Microbiol.">
        <title>Reclassification of Streptomyces castelarensis and Streptomyces sporoclivatus as later heterotypic synonyms of Streptomyces antimycoticus.</title>
        <authorList>
            <person name="Komaki H."/>
            <person name="Tamura T."/>
        </authorList>
    </citation>
    <scope>NUCLEOTIDE SEQUENCE [LARGE SCALE GENOMIC DNA]</scope>
    <source>
        <strain evidence="2 3">NBRC 100767</strain>
    </source>
</reference>
<gene>
    <name evidence="2" type="ORF">SSPO_064610</name>
</gene>
<protein>
    <submittedName>
        <fullName evidence="2">Sporulation protein</fullName>
    </submittedName>
</protein>
<dbReference type="InterPro" id="IPR009776">
    <property type="entry name" value="Spore_0_M"/>
</dbReference>
<dbReference type="AlphaFoldDB" id="A0A499UPC6"/>
<organism evidence="2 3">
    <name type="scientific">Streptomyces antimycoticus</name>
    <dbReference type="NCBI Taxonomy" id="68175"/>
    <lineage>
        <taxon>Bacteria</taxon>
        <taxon>Bacillati</taxon>
        <taxon>Actinomycetota</taxon>
        <taxon>Actinomycetes</taxon>
        <taxon>Kitasatosporales</taxon>
        <taxon>Streptomycetaceae</taxon>
        <taxon>Streptomyces</taxon>
        <taxon>Streptomyces violaceusniger group</taxon>
    </lineage>
</organism>
<evidence type="ECO:0000313" key="2">
    <source>
        <dbReference type="EMBL" id="BBJ43743.1"/>
    </source>
</evidence>
<dbReference type="EMBL" id="AP019620">
    <property type="protein sequence ID" value="BBJ43743.1"/>
    <property type="molecule type" value="Genomic_DNA"/>
</dbReference>